<accession>A0A918KXY1</accession>
<keyword evidence="2" id="KW-0812">Transmembrane</keyword>
<feature type="transmembrane region" description="Helical" evidence="2">
    <location>
        <begin position="102"/>
        <end position="124"/>
    </location>
</feature>
<dbReference type="Proteomes" id="UP000658320">
    <property type="component" value="Unassembled WGS sequence"/>
</dbReference>
<name>A0A918KXY1_9ACTN</name>
<organism evidence="3 4">
    <name type="scientific">Streptomyces aurantiogriseus</name>
    <dbReference type="NCBI Taxonomy" id="66870"/>
    <lineage>
        <taxon>Bacteria</taxon>
        <taxon>Bacillati</taxon>
        <taxon>Actinomycetota</taxon>
        <taxon>Actinomycetes</taxon>
        <taxon>Kitasatosporales</taxon>
        <taxon>Streptomycetaceae</taxon>
        <taxon>Streptomyces</taxon>
    </lineage>
</organism>
<proteinExistence type="predicted"/>
<keyword evidence="4" id="KW-1185">Reference proteome</keyword>
<protein>
    <submittedName>
        <fullName evidence="3">Uncharacterized protein</fullName>
    </submittedName>
</protein>
<feature type="region of interest" description="Disordered" evidence="1">
    <location>
        <begin position="1"/>
        <end position="21"/>
    </location>
</feature>
<evidence type="ECO:0000256" key="2">
    <source>
        <dbReference type="SAM" id="Phobius"/>
    </source>
</evidence>
<gene>
    <name evidence="3" type="ORF">GCM10010251_70130</name>
</gene>
<comment type="caution">
    <text evidence="3">The sequence shown here is derived from an EMBL/GenBank/DDBJ whole genome shotgun (WGS) entry which is preliminary data.</text>
</comment>
<reference evidence="3" key="2">
    <citation type="submission" date="2020-09" db="EMBL/GenBank/DDBJ databases">
        <authorList>
            <person name="Sun Q."/>
            <person name="Ohkuma M."/>
        </authorList>
    </citation>
    <scope>NUCLEOTIDE SEQUENCE</scope>
    <source>
        <strain evidence="3">JCM 4346</strain>
    </source>
</reference>
<evidence type="ECO:0000313" key="4">
    <source>
        <dbReference type="Proteomes" id="UP000658320"/>
    </source>
</evidence>
<sequence>MTAGHERPENRDGHESPEGHDGMDALMAAILDDPLPEGARADPAFLAAHRAATADVTLLREQLGVIADALTEPAPEQAGAAAGKTGEAVRPARPPRRRMLPLTLRAVGVAAAGALVVGGGWLVVQVGQGIGGGMGVSSKSADDGAAADEKAAASGGAEDSLLGDPAYLACEARLVVEGDVTDVERVPGTTQERVTLRITRSYKPEQQTAPEAGFVMEEGMDPLLAEGDHVLVGLAKGSAVPDVWAVGEADIAAERSAIARATPHTEGVTCE</sequence>
<evidence type="ECO:0000256" key="1">
    <source>
        <dbReference type="SAM" id="MobiDB-lite"/>
    </source>
</evidence>
<dbReference type="RefSeq" id="WP_229911328.1">
    <property type="nucleotide sequence ID" value="NZ_BMSX01000020.1"/>
</dbReference>
<keyword evidence="2" id="KW-0472">Membrane</keyword>
<evidence type="ECO:0000313" key="3">
    <source>
        <dbReference type="EMBL" id="GGR43089.1"/>
    </source>
</evidence>
<dbReference type="EMBL" id="BMSX01000020">
    <property type="protein sequence ID" value="GGR43089.1"/>
    <property type="molecule type" value="Genomic_DNA"/>
</dbReference>
<keyword evidence="2" id="KW-1133">Transmembrane helix</keyword>
<reference evidence="3" key="1">
    <citation type="journal article" date="2014" name="Int. J. Syst. Evol. Microbiol.">
        <title>Complete genome sequence of Corynebacterium casei LMG S-19264T (=DSM 44701T), isolated from a smear-ripened cheese.</title>
        <authorList>
            <consortium name="US DOE Joint Genome Institute (JGI-PGF)"/>
            <person name="Walter F."/>
            <person name="Albersmeier A."/>
            <person name="Kalinowski J."/>
            <person name="Ruckert C."/>
        </authorList>
    </citation>
    <scope>NUCLEOTIDE SEQUENCE</scope>
    <source>
        <strain evidence="3">JCM 4346</strain>
    </source>
</reference>
<dbReference type="AlphaFoldDB" id="A0A918KXY1"/>